<proteinExistence type="predicted"/>
<feature type="transmembrane region" description="Helical" evidence="1">
    <location>
        <begin position="33"/>
        <end position="63"/>
    </location>
</feature>
<keyword evidence="3" id="KW-0378">Hydrolase</keyword>
<feature type="transmembrane region" description="Helical" evidence="1">
    <location>
        <begin position="84"/>
        <end position="106"/>
    </location>
</feature>
<gene>
    <name evidence="3" type="ORF">RVF87_19015</name>
</gene>
<reference evidence="3 4" key="1">
    <citation type="journal article" date="2023" name="Virus Evol.">
        <title>Computational host range prediction-The good, the bad, and the ugly.</title>
        <authorList>
            <person name="Howell A.A."/>
            <person name="Versoza C.J."/>
            <person name="Pfeifer S.P."/>
        </authorList>
    </citation>
    <scope>NUCLEOTIDE SEQUENCE [LARGE SCALE GENOMIC DNA]</scope>
    <source>
        <strain evidence="3 4">1610/1b</strain>
    </source>
</reference>
<keyword evidence="1" id="KW-1133">Transmembrane helix</keyword>
<dbReference type="GO" id="GO:0016787">
    <property type="term" value="F:hydrolase activity"/>
    <property type="evidence" value="ECO:0007669"/>
    <property type="project" value="UniProtKB-KW"/>
</dbReference>
<evidence type="ECO:0000313" key="4">
    <source>
        <dbReference type="Proteomes" id="UP001479933"/>
    </source>
</evidence>
<evidence type="ECO:0000313" key="3">
    <source>
        <dbReference type="EMBL" id="WYY07085.1"/>
    </source>
</evidence>
<organism evidence="3 4">
    <name type="scientific">Gordonia hydrophobica</name>
    <dbReference type="NCBI Taxonomy" id="40516"/>
    <lineage>
        <taxon>Bacteria</taxon>
        <taxon>Bacillati</taxon>
        <taxon>Actinomycetota</taxon>
        <taxon>Actinomycetes</taxon>
        <taxon>Mycobacteriales</taxon>
        <taxon>Gordoniaceae</taxon>
        <taxon>Gordonia</taxon>
    </lineage>
</organism>
<dbReference type="Pfam" id="PF01478">
    <property type="entry name" value="Peptidase_A24"/>
    <property type="match status" value="1"/>
</dbReference>
<dbReference type="RefSeq" id="WP_066167475.1">
    <property type="nucleotide sequence ID" value="NZ_CP136137.1"/>
</dbReference>
<keyword evidence="1" id="KW-0812">Transmembrane</keyword>
<name>A0ABZ2U048_9ACTN</name>
<dbReference type="EMBL" id="CP136137">
    <property type="protein sequence ID" value="WYY07085.1"/>
    <property type="molecule type" value="Genomic_DNA"/>
</dbReference>
<dbReference type="Gene3D" id="1.20.120.1220">
    <property type="match status" value="1"/>
</dbReference>
<protein>
    <submittedName>
        <fullName evidence="3">A24 family peptidase</fullName>
        <ecNumber evidence="3">3.4.23.-</ecNumber>
    </submittedName>
</protein>
<accession>A0ABZ2U048</accession>
<keyword evidence="1" id="KW-0472">Membrane</keyword>
<keyword evidence="4" id="KW-1185">Reference proteome</keyword>
<evidence type="ECO:0000256" key="1">
    <source>
        <dbReference type="SAM" id="Phobius"/>
    </source>
</evidence>
<dbReference type="Proteomes" id="UP001479933">
    <property type="component" value="Chromosome"/>
</dbReference>
<feature type="domain" description="Prepilin type IV endopeptidase peptidase" evidence="2">
    <location>
        <begin position="6"/>
        <end position="100"/>
    </location>
</feature>
<dbReference type="InterPro" id="IPR000045">
    <property type="entry name" value="Prepilin_IV_endopep_pep"/>
</dbReference>
<sequence length="131" mass="13168">MMAAGVLVLWSVLVAMIDHRTGRIPNRLVMPAVAGTIGVAVLLPTVGLSAAALTVPYVVAFAVRAVGGGDVKLAVPCGGMLADPALALVAAGAAAVATLVVCAVTKRSRHPHGPALVGSTVLLMMLKWQVV</sequence>
<dbReference type="EC" id="3.4.23.-" evidence="3"/>
<evidence type="ECO:0000259" key="2">
    <source>
        <dbReference type="Pfam" id="PF01478"/>
    </source>
</evidence>